<evidence type="ECO:0000256" key="2">
    <source>
        <dbReference type="ARBA" id="ARBA00022729"/>
    </source>
</evidence>
<dbReference type="RefSeq" id="WP_394842116.1">
    <property type="nucleotide sequence ID" value="NZ_CP089982.1"/>
</dbReference>
<dbReference type="Gene3D" id="2.115.10.20">
    <property type="entry name" value="Glycosyl hydrolase domain, family 43"/>
    <property type="match status" value="1"/>
</dbReference>
<sequence>MRFAFIEIPIAMLFVFTISCDRDADPGSNRNTAERVVVANGTFRNPLNRAPDPYMTYYDGNYYLATTQFDVLRLWKAPTLGELLTGESRVVWRDSDPSRNRDMWAPSMYLIDGHWYIYYTADDGIDDHHRLYVVESAGTDPFGPYHFKGKLEAPGSENTWAIDAALLVQNGRTYLAWSGKQDATYNLLFIAPMSNPWTVSGPRTFIASAGGCPEVREAPSFVQHGGRTFLVYSACDTGKPDYQLWMKSIPATADPTNAAQWQQHSSAVFSRNDATGTWGPGSNAFFKSPDGSEDWFVYHAKNTTVFTYDGRTTRAQKLTWNADGTPRFGAPLAAGATADLPSGDPGGGPYWINDTGTSSGAGSIQFSSGWTAYPNCGVQCFWGDDHGSDRAGATATFTFDGTGIDLLSVRDTGNGIAAFSFDGAPETTSDYYASIRQGEQVVYISPRVAFGHHTLRVRVTGNKNTASTGTAISIDRAEVHTR</sequence>
<dbReference type="SUPFAM" id="SSF75005">
    <property type="entry name" value="Arabinanase/levansucrase/invertase"/>
    <property type="match status" value="1"/>
</dbReference>
<keyword evidence="7" id="KW-1185">Reference proteome</keyword>
<gene>
    <name evidence="6" type="ORF">LZC95_34190</name>
</gene>
<comment type="similarity">
    <text evidence="1 5">Belongs to the glycosyl hydrolase 43 family.</text>
</comment>
<proteinExistence type="inferred from homology"/>
<organism evidence="6 7">
    <name type="scientific">Pendulispora brunnea</name>
    <dbReference type="NCBI Taxonomy" id="2905690"/>
    <lineage>
        <taxon>Bacteria</taxon>
        <taxon>Pseudomonadati</taxon>
        <taxon>Myxococcota</taxon>
        <taxon>Myxococcia</taxon>
        <taxon>Myxococcales</taxon>
        <taxon>Sorangiineae</taxon>
        <taxon>Pendulisporaceae</taxon>
        <taxon>Pendulispora</taxon>
    </lineage>
</organism>
<evidence type="ECO:0000256" key="5">
    <source>
        <dbReference type="RuleBase" id="RU361187"/>
    </source>
</evidence>
<protein>
    <submittedName>
        <fullName evidence="6">Glycoside hydrolase family 43 protein</fullName>
    </submittedName>
</protein>
<evidence type="ECO:0000313" key="7">
    <source>
        <dbReference type="Proteomes" id="UP001379533"/>
    </source>
</evidence>
<dbReference type="PROSITE" id="PS51257">
    <property type="entry name" value="PROKAR_LIPOPROTEIN"/>
    <property type="match status" value="1"/>
</dbReference>
<keyword evidence="4 5" id="KW-0326">Glycosidase</keyword>
<dbReference type="Gene3D" id="2.60.120.260">
    <property type="entry name" value="Galactose-binding domain-like"/>
    <property type="match status" value="1"/>
</dbReference>
<dbReference type="PANTHER" id="PTHR43817:SF1">
    <property type="entry name" value="HYDROLASE, FAMILY 43, PUTATIVE (AFU_ORTHOLOGUE AFUA_3G01660)-RELATED"/>
    <property type="match status" value="1"/>
</dbReference>
<dbReference type="EMBL" id="CP089982">
    <property type="protein sequence ID" value="WXA91495.1"/>
    <property type="molecule type" value="Genomic_DNA"/>
</dbReference>
<evidence type="ECO:0000256" key="3">
    <source>
        <dbReference type="ARBA" id="ARBA00022801"/>
    </source>
</evidence>
<dbReference type="GO" id="GO:0016787">
    <property type="term" value="F:hydrolase activity"/>
    <property type="evidence" value="ECO:0007669"/>
    <property type="project" value="UniProtKB-KW"/>
</dbReference>
<name>A0ABZ2K1Q2_9BACT</name>
<dbReference type="Pfam" id="PF04616">
    <property type="entry name" value="Glyco_hydro_43"/>
    <property type="match status" value="1"/>
</dbReference>
<dbReference type="InterPro" id="IPR023296">
    <property type="entry name" value="Glyco_hydro_beta-prop_sf"/>
</dbReference>
<reference evidence="6 7" key="1">
    <citation type="submission" date="2021-12" db="EMBL/GenBank/DDBJ databases">
        <title>Discovery of the Pendulisporaceae a myxobacterial family with distinct sporulation behavior and unique specialized metabolism.</title>
        <authorList>
            <person name="Garcia R."/>
            <person name="Popoff A."/>
            <person name="Bader C.D."/>
            <person name="Loehr J."/>
            <person name="Walesch S."/>
            <person name="Walt C."/>
            <person name="Boldt J."/>
            <person name="Bunk B."/>
            <person name="Haeckl F.J.F.P.J."/>
            <person name="Gunesch A.P."/>
            <person name="Birkelbach J."/>
            <person name="Nuebel U."/>
            <person name="Pietschmann T."/>
            <person name="Bach T."/>
            <person name="Mueller R."/>
        </authorList>
    </citation>
    <scope>NUCLEOTIDE SEQUENCE [LARGE SCALE GENOMIC DNA]</scope>
    <source>
        <strain evidence="6 7">MSr12523</strain>
    </source>
</reference>
<dbReference type="CDD" id="cd18820">
    <property type="entry name" value="GH43_LbAraf43-like"/>
    <property type="match status" value="1"/>
</dbReference>
<dbReference type="InterPro" id="IPR006710">
    <property type="entry name" value="Glyco_hydro_43"/>
</dbReference>
<evidence type="ECO:0000256" key="1">
    <source>
        <dbReference type="ARBA" id="ARBA00009865"/>
    </source>
</evidence>
<dbReference type="PANTHER" id="PTHR43817">
    <property type="entry name" value="GLYCOSYL HYDROLASE"/>
    <property type="match status" value="1"/>
</dbReference>
<accession>A0ABZ2K1Q2</accession>
<evidence type="ECO:0000313" key="6">
    <source>
        <dbReference type="EMBL" id="WXA91495.1"/>
    </source>
</evidence>
<keyword evidence="2" id="KW-0732">Signal</keyword>
<keyword evidence="3 5" id="KW-0378">Hydrolase</keyword>
<evidence type="ECO:0000256" key="4">
    <source>
        <dbReference type="ARBA" id="ARBA00023295"/>
    </source>
</evidence>
<dbReference type="Proteomes" id="UP001379533">
    <property type="component" value="Chromosome"/>
</dbReference>